<name>A0A0A8YQB8_ARUDO</name>
<protein>
    <submittedName>
        <fullName evidence="1">Uncharacterized protein</fullName>
    </submittedName>
</protein>
<reference evidence="1" key="1">
    <citation type="submission" date="2014-09" db="EMBL/GenBank/DDBJ databases">
        <authorList>
            <person name="Magalhaes I.L.F."/>
            <person name="Oliveira U."/>
            <person name="Santos F.R."/>
            <person name="Vidigal T.H.D.A."/>
            <person name="Brescovit A.D."/>
            <person name="Santos A.J."/>
        </authorList>
    </citation>
    <scope>NUCLEOTIDE SEQUENCE</scope>
    <source>
        <tissue evidence="1">Shoot tissue taken approximately 20 cm above the soil surface</tissue>
    </source>
</reference>
<dbReference type="EMBL" id="GBRH01269369">
    <property type="protein sequence ID" value="JAD28526.1"/>
    <property type="molecule type" value="Transcribed_RNA"/>
</dbReference>
<organism evidence="1">
    <name type="scientific">Arundo donax</name>
    <name type="common">Giant reed</name>
    <name type="synonym">Donax arundinaceus</name>
    <dbReference type="NCBI Taxonomy" id="35708"/>
    <lineage>
        <taxon>Eukaryota</taxon>
        <taxon>Viridiplantae</taxon>
        <taxon>Streptophyta</taxon>
        <taxon>Embryophyta</taxon>
        <taxon>Tracheophyta</taxon>
        <taxon>Spermatophyta</taxon>
        <taxon>Magnoliopsida</taxon>
        <taxon>Liliopsida</taxon>
        <taxon>Poales</taxon>
        <taxon>Poaceae</taxon>
        <taxon>PACMAD clade</taxon>
        <taxon>Arundinoideae</taxon>
        <taxon>Arundineae</taxon>
        <taxon>Arundo</taxon>
    </lineage>
</organism>
<accession>A0A0A8YQB8</accession>
<reference evidence="1" key="2">
    <citation type="journal article" date="2015" name="Data Brief">
        <title>Shoot transcriptome of the giant reed, Arundo donax.</title>
        <authorList>
            <person name="Barrero R.A."/>
            <person name="Guerrero F.D."/>
            <person name="Moolhuijzen P."/>
            <person name="Goolsby J.A."/>
            <person name="Tidwell J."/>
            <person name="Bellgard S.E."/>
            <person name="Bellgard M.I."/>
        </authorList>
    </citation>
    <scope>NUCLEOTIDE SEQUENCE</scope>
    <source>
        <tissue evidence="1">Shoot tissue taken approximately 20 cm above the soil surface</tissue>
    </source>
</reference>
<dbReference type="AlphaFoldDB" id="A0A0A8YQB8"/>
<proteinExistence type="predicted"/>
<evidence type="ECO:0000313" key="1">
    <source>
        <dbReference type="EMBL" id="JAD28526.1"/>
    </source>
</evidence>
<sequence length="36" mass="4093">MQRIHTASVSTVLLYSFTQKSTSTRGKRKLCSKSFN</sequence>